<keyword evidence="3" id="KW-0614">Plasmid</keyword>
<dbReference type="HOGENOM" id="CLU_1507461_0_0_2"/>
<dbReference type="eggNOG" id="ENOG502N5PX">
    <property type="taxonomic scope" value="Archaea"/>
</dbReference>
<geneLocation type="plasmid" evidence="3 4">
    <name>pTBMP1</name>
</geneLocation>
<dbReference type="RefSeq" id="WP_013747464.1">
    <property type="nucleotide sequence ID" value="NC_015471.1"/>
</dbReference>
<dbReference type="EMBL" id="CP002373">
    <property type="protein sequence ID" value="ADT85242.1"/>
    <property type="molecule type" value="Genomic_DNA"/>
</dbReference>
<keyword evidence="2" id="KW-1133">Transmembrane helix</keyword>
<evidence type="ECO:0000313" key="4">
    <source>
        <dbReference type="Proteomes" id="UP000007478"/>
    </source>
</evidence>
<keyword evidence="2" id="KW-0472">Membrane</keyword>
<feature type="transmembrane region" description="Helical" evidence="2">
    <location>
        <begin position="114"/>
        <end position="139"/>
    </location>
</feature>
<dbReference type="OrthoDB" id="103682at2157"/>
<evidence type="ECO:0000256" key="2">
    <source>
        <dbReference type="SAM" id="Phobius"/>
    </source>
</evidence>
<accession>F0LNA3</accession>
<dbReference type="KEGG" id="tba:TERMP_02269"/>
<dbReference type="GeneID" id="10549093"/>
<dbReference type="Proteomes" id="UP000007478">
    <property type="component" value="Plasmid pTBMP1"/>
</dbReference>
<feature type="transmembrane region" description="Helical" evidence="2">
    <location>
        <begin position="7"/>
        <end position="26"/>
    </location>
</feature>
<sequence length="157" mass="18270">MKVRFRLFWIFVFVVSFVSVLLVYGIPTTPISENIDQALAECYQQLLILNKTLENVTKERDYYKSLYENISVNVTNFELIQIRNNINILNQRIEQLSSQVLSLKNSIRLTMRRYFVLGITFGSVFGSVVGTLVSINYYLKKAPEEKKKVKQSDEKKS</sequence>
<keyword evidence="1" id="KW-0175">Coiled coil</keyword>
<feature type="coiled-coil region" evidence="1">
    <location>
        <begin position="79"/>
        <end position="106"/>
    </location>
</feature>
<proteinExistence type="predicted"/>
<dbReference type="PATRIC" id="fig|391623.17.peg.2263"/>
<dbReference type="AlphaFoldDB" id="F0LNA3"/>
<keyword evidence="2" id="KW-0812">Transmembrane</keyword>
<name>F0LNA3_THEBM</name>
<organism evidence="3 4">
    <name type="scientific">Thermococcus barophilus (strain DSM 11836 / MP)</name>
    <dbReference type="NCBI Taxonomy" id="391623"/>
    <lineage>
        <taxon>Archaea</taxon>
        <taxon>Methanobacteriati</taxon>
        <taxon>Methanobacteriota</taxon>
        <taxon>Thermococci</taxon>
        <taxon>Thermococcales</taxon>
        <taxon>Thermococcaceae</taxon>
        <taxon>Thermococcus</taxon>
    </lineage>
</organism>
<protein>
    <submittedName>
        <fullName evidence="3">Uncharacterized protein</fullName>
    </submittedName>
</protein>
<reference evidence="3 4" key="1">
    <citation type="journal article" date="2011" name="J. Bacteriol.">
        <title>Complete genome sequence of the hyperthermophilic, piezophilic, heterotrophic, and carboxydotrophic archaeon Thermococcus barophilus MP.</title>
        <authorList>
            <person name="Vannier P."/>
            <person name="Marteinsson V.T."/>
            <person name="Fridjonsson O.H."/>
            <person name="Oger P."/>
            <person name="Jebbar M."/>
        </authorList>
    </citation>
    <scope>NUCLEOTIDE SEQUENCE [LARGE SCALE GENOMIC DNA]</scope>
    <source>
        <strain evidence="4">DSM 11836 / MP</strain>
    </source>
</reference>
<evidence type="ECO:0000256" key="1">
    <source>
        <dbReference type="SAM" id="Coils"/>
    </source>
</evidence>
<keyword evidence="4" id="KW-1185">Reference proteome</keyword>
<evidence type="ECO:0000313" key="3">
    <source>
        <dbReference type="EMBL" id="ADT85242.1"/>
    </source>
</evidence>
<gene>
    <name evidence="3" type="ordered locus">TERMP_02269</name>
</gene>